<dbReference type="PROSITE" id="PS00061">
    <property type="entry name" value="ADH_SHORT"/>
    <property type="match status" value="1"/>
</dbReference>
<dbReference type="RefSeq" id="WP_115734166.1">
    <property type="nucleotide sequence ID" value="NZ_BAAAVY010000001.1"/>
</dbReference>
<dbReference type="EC" id="1.1.1.100" evidence="2"/>
<accession>A0A381IK25</accession>
<dbReference type="Proteomes" id="UP000254701">
    <property type="component" value="Unassembled WGS sequence"/>
</dbReference>
<dbReference type="InterPro" id="IPR020904">
    <property type="entry name" value="Sc_DH/Rdtase_CS"/>
</dbReference>
<dbReference type="GO" id="GO:0032787">
    <property type="term" value="P:monocarboxylic acid metabolic process"/>
    <property type="evidence" value="ECO:0007669"/>
    <property type="project" value="UniProtKB-ARBA"/>
</dbReference>
<evidence type="ECO:0000313" key="2">
    <source>
        <dbReference type="EMBL" id="SUY28463.1"/>
    </source>
</evidence>
<dbReference type="Gene3D" id="3.40.50.720">
    <property type="entry name" value="NAD(P)-binding Rossmann-like Domain"/>
    <property type="match status" value="1"/>
</dbReference>
<dbReference type="Pfam" id="PF13561">
    <property type="entry name" value="adh_short_C2"/>
    <property type="match status" value="1"/>
</dbReference>
<dbReference type="PRINTS" id="PR00080">
    <property type="entry name" value="SDRFAMILY"/>
</dbReference>
<name>A0A381IK25_AMIAI</name>
<keyword evidence="2" id="KW-0560">Oxidoreductase</keyword>
<dbReference type="PANTHER" id="PTHR42879:SF2">
    <property type="entry name" value="3-OXOACYL-[ACYL-CARRIER-PROTEIN] REDUCTASE FABG"/>
    <property type="match status" value="1"/>
</dbReference>
<dbReference type="OrthoDB" id="9780084at2"/>
<dbReference type="GO" id="GO:0004316">
    <property type="term" value="F:3-oxoacyl-[acyl-carrier-protein] reductase (NADPH) activity"/>
    <property type="evidence" value="ECO:0007669"/>
    <property type="project" value="UniProtKB-EC"/>
</dbReference>
<evidence type="ECO:0000256" key="1">
    <source>
        <dbReference type="ARBA" id="ARBA00006484"/>
    </source>
</evidence>
<dbReference type="NCBIfam" id="NF005559">
    <property type="entry name" value="PRK07231.1"/>
    <property type="match status" value="1"/>
</dbReference>
<protein>
    <submittedName>
        <fullName evidence="2">3-oxoacyl-[acyl-carrier-protein] reductase FabG</fullName>
        <ecNumber evidence="2">1.1.1.100</ecNumber>
    </submittedName>
</protein>
<evidence type="ECO:0000313" key="3">
    <source>
        <dbReference type="Proteomes" id="UP000254701"/>
    </source>
</evidence>
<organism evidence="2 3">
    <name type="scientific">Aminobacter aminovorans</name>
    <name type="common">Chelatobacter heintzii</name>
    <dbReference type="NCBI Taxonomy" id="83263"/>
    <lineage>
        <taxon>Bacteria</taxon>
        <taxon>Pseudomonadati</taxon>
        <taxon>Pseudomonadota</taxon>
        <taxon>Alphaproteobacteria</taxon>
        <taxon>Hyphomicrobiales</taxon>
        <taxon>Phyllobacteriaceae</taxon>
        <taxon>Aminobacter</taxon>
    </lineage>
</organism>
<gene>
    <name evidence="2" type="primary">fabG_25</name>
    <name evidence="2" type="ORF">NCTC10684_05155</name>
</gene>
<comment type="similarity">
    <text evidence="1">Belongs to the short-chain dehydrogenases/reductases (SDR) family.</text>
</comment>
<dbReference type="PRINTS" id="PR00081">
    <property type="entry name" value="GDHRDH"/>
</dbReference>
<dbReference type="InterPro" id="IPR050259">
    <property type="entry name" value="SDR"/>
</dbReference>
<reference evidence="2 3" key="1">
    <citation type="submission" date="2018-06" db="EMBL/GenBank/DDBJ databases">
        <authorList>
            <consortium name="Pathogen Informatics"/>
            <person name="Doyle S."/>
        </authorList>
    </citation>
    <scope>NUCLEOTIDE SEQUENCE [LARGE SCALE GENOMIC DNA]</scope>
    <source>
        <strain evidence="2 3">NCTC10684</strain>
    </source>
</reference>
<sequence>MNQILPLSTLPYGRNFDVTGRVAIVTGAGQGIGREYARQFAAAGAHAVIAEANIDRARAVQKEIVAAGGSALAIHTDVGDAASVDEMVKEATRTFGRVDVLVNNAGIFTSLKMKPFEEIPLDEWERVMRVNITGCYLTARAVSPYMRERNWGRIINITSGSVPLGVRNYLHYVTSKSALIGMTNAMARELGAHGITVNAVQPGGTFTEVPRETLTEEGKARLIAAQCIPREEVPMDLVGLVLFLSSEAATFITGQTIAVDGGLTHW</sequence>
<dbReference type="InterPro" id="IPR036291">
    <property type="entry name" value="NAD(P)-bd_dom_sf"/>
</dbReference>
<dbReference type="AlphaFoldDB" id="A0A381IK25"/>
<dbReference type="EMBL" id="UFSM01000002">
    <property type="protein sequence ID" value="SUY28463.1"/>
    <property type="molecule type" value="Genomic_DNA"/>
</dbReference>
<dbReference type="PANTHER" id="PTHR42879">
    <property type="entry name" value="3-OXOACYL-(ACYL-CARRIER-PROTEIN) REDUCTASE"/>
    <property type="match status" value="1"/>
</dbReference>
<dbReference type="InterPro" id="IPR002347">
    <property type="entry name" value="SDR_fam"/>
</dbReference>
<proteinExistence type="inferred from homology"/>
<dbReference type="SUPFAM" id="SSF51735">
    <property type="entry name" value="NAD(P)-binding Rossmann-fold domains"/>
    <property type="match status" value="1"/>
</dbReference>
<dbReference type="FunFam" id="3.40.50.720:FF:000084">
    <property type="entry name" value="Short-chain dehydrogenase reductase"/>
    <property type="match status" value="1"/>
</dbReference>